<dbReference type="OrthoDB" id="4854145at2"/>
<dbReference type="EMBL" id="CP045032">
    <property type="protein sequence ID" value="QFQ01533.1"/>
    <property type="molecule type" value="Genomic_DNA"/>
</dbReference>
<protein>
    <recommendedName>
        <fullName evidence="3">PD-(D/E)XK motif protein</fullName>
    </recommendedName>
</protein>
<evidence type="ECO:0000313" key="2">
    <source>
        <dbReference type="Proteomes" id="UP000326711"/>
    </source>
</evidence>
<gene>
    <name evidence="1" type="ORF">CUROG_00645</name>
</gene>
<evidence type="ECO:0008006" key="3">
    <source>
        <dbReference type="Google" id="ProtNLM"/>
    </source>
</evidence>
<organism evidence="1 2">
    <name type="scientific">Corynebacterium urogenitale</name>
    <dbReference type="NCBI Taxonomy" id="2487892"/>
    <lineage>
        <taxon>Bacteria</taxon>
        <taxon>Bacillati</taxon>
        <taxon>Actinomycetota</taxon>
        <taxon>Actinomycetes</taxon>
        <taxon>Mycobacteriales</taxon>
        <taxon>Corynebacteriaceae</taxon>
        <taxon>Corynebacterium</taxon>
    </lineage>
</organism>
<dbReference type="Pfam" id="PF14390">
    <property type="entry name" value="DUF4420"/>
    <property type="match status" value="1"/>
</dbReference>
<reference evidence="2" key="1">
    <citation type="submission" date="2019-10" db="EMBL/GenBank/DDBJ databases">
        <title>Complete genome sequence of Corynebacterium urogenitalis DSM 108747, isolated from the genital tract of a cow.</title>
        <authorList>
            <person name="Ruckert C."/>
            <person name="Ballas P."/>
            <person name="Wagener K."/>
            <person name="Drillich M."/>
            <person name="Kaempfer P."/>
            <person name="Busse H.-J."/>
            <person name="Ehling-Schulz M."/>
        </authorList>
    </citation>
    <scope>NUCLEOTIDE SEQUENCE [LARGE SCALE GENOMIC DNA]</scope>
    <source>
        <strain evidence="2">LMM 1652</strain>
    </source>
</reference>
<sequence length="340" mass="39159">MSYSKKSRIRMKTFNRGKSFETLSDLHATLASRNVEQLFFPFPAFSKLGSSYFVTQSNEYGIKLPIDPEWASRFKKIEGSYKYRAVQTSSFAEGSAYFLQIKLTEPSFLQSFAWFIDSLIEDMPAQIDSITPMVIRHLEQWENLLKSPAKVLPSIELQAGLLFELLTLERLTALFGPDVLGRWTGPDRLRHDFELPDASLECKSTLKLDALTVKINGQHQLEPMGEKPLHLLVQQFEKDPDGPLSIPIVINRLLKDSHLNQDDLFLKLADFDVHYSLLNEPGHFQRFRRREAFAFVIEADFPRVKSVSLHPRIDRVVYEINLSEPEQVPGYYTPSKYLEV</sequence>
<dbReference type="KEGG" id="cuo:CUROG_00645"/>
<dbReference type="Proteomes" id="UP000326711">
    <property type="component" value="Chromosome"/>
</dbReference>
<dbReference type="AlphaFoldDB" id="A0A5J6Z795"/>
<accession>A0A5J6Z795</accession>
<dbReference type="InterPro" id="IPR025534">
    <property type="entry name" value="DUF4420"/>
</dbReference>
<keyword evidence="2" id="KW-1185">Reference proteome</keyword>
<evidence type="ECO:0000313" key="1">
    <source>
        <dbReference type="EMBL" id="QFQ01533.1"/>
    </source>
</evidence>
<proteinExistence type="predicted"/>
<name>A0A5J6Z795_9CORY</name>